<keyword evidence="3" id="KW-0547">Nucleotide-binding</keyword>
<dbReference type="Pfam" id="PF02195">
    <property type="entry name" value="ParB_N"/>
    <property type="match status" value="1"/>
</dbReference>
<evidence type="ECO:0000256" key="8">
    <source>
        <dbReference type="ARBA" id="ARBA00047514"/>
    </source>
</evidence>
<dbReference type="GO" id="GO:0032542">
    <property type="term" value="F:sulfiredoxin activity"/>
    <property type="evidence" value="ECO:0007669"/>
    <property type="project" value="UniProtKB-EC"/>
</dbReference>
<dbReference type="PANTHER" id="PTHR21348">
    <property type="match status" value="1"/>
</dbReference>
<evidence type="ECO:0000256" key="9">
    <source>
        <dbReference type="SAM" id="MobiDB-lite"/>
    </source>
</evidence>
<comment type="similarity">
    <text evidence="1">Belongs to the sulfiredoxin family.</text>
</comment>
<evidence type="ECO:0000313" key="11">
    <source>
        <dbReference type="EMBL" id="CAD1819091.1"/>
    </source>
</evidence>
<dbReference type="InterPro" id="IPR036086">
    <property type="entry name" value="ParB/Sulfiredoxin_sf"/>
</dbReference>
<feature type="domain" description="ParB-like N-terminal" evidence="10">
    <location>
        <begin position="91"/>
        <end position="170"/>
    </location>
</feature>
<gene>
    <name evidence="11" type="ORF">CB5_LOCUS2302</name>
</gene>
<reference evidence="11" key="1">
    <citation type="submission" date="2020-07" db="EMBL/GenBank/DDBJ databases">
        <authorList>
            <person name="Lin J."/>
        </authorList>
    </citation>
    <scope>NUCLEOTIDE SEQUENCE</scope>
</reference>
<keyword evidence="4" id="KW-0067">ATP-binding</keyword>
<evidence type="ECO:0000256" key="1">
    <source>
        <dbReference type="ARBA" id="ARBA00009609"/>
    </source>
</evidence>
<organism evidence="11">
    <name type="scientific">Ananas comosus var. bracteatus</name>
    <name type="common">red pineapple</name>
    <dbReference type="NCBI Taxonomy" id="296719"/>
    <lineage>
        <taxon>Eukaryota</taxon>
        <taxon>Viridiplantae</taxon>
        <taxon>Streptophyta</taxon>
        <taxon>Embryophyta</taxon>
        <taxon>Tracheophyta</taxon>
        <taxon>Spermatophyta</taxon>
        <taxon>Magnoliopsida</taxon>
        <taxon>Liliopsida</taxon>
        <taxon>Poales</taxon>
        <taxon>Bromeliaceae</taxon>
        <taxon>Bromelioideae</taxon>
        <taxon>Ananas</taxon>
    </lineage>
</organism>
<proteinExistence type="inferred from homology"/>
<protein>
    <recommendedName>
        <fullName evidence="2">sulfiredoxin</fullName>
        <ecNumber evidence="2">1.8.98.2</ecNumber>
    </recommendedName>
</protein>
<dbReference type="PANTHER" id="PTHR21348:SF2">
    <property type="entry name" value="SULFIREDOXIN-1"/>
    <property type="match status" value="1"/>
</dbReference>
<dbReference type="InterPro" id="IPR003115">
    <property type="entry name" value="ParB_N"/>
</dbReference>
<feature type="region of interest" description="Disordered" evidence="9">
    <location>
        <begin position="46"/>
        <end position="68"/>
    </location>
</feature>
<dbReference type="EMBL" id="LR862139">
    <property type="protein sequence ID" value="CAD1819091.1"/>
    <property type="molecule type" value="Genomic_DNA"/>
</dbReference>
<comment type="catalytic activity">
    <reaction evidence="8">
        <text>S-hydroxy-S-oxy-L-cysteinyl-[peroxiredoxin] + [protein]-dithiol + ATP = S-hydroxy-L-cysteinyl-[peroxiredoxin] + [protein]-disulfide + ADP + phosphate</text>
        <dbReference type="Rhea" id="RHEA:17545"/>
        <dbReference type="Rhea" id="RHEA-COMP:10593"/>
        <dbReference type="Rhea" id="RHEA-COMP:10594"/>
        <dbReference type="Rhea" id="RHEA-COMP:13681"/>
        <dbReference type="Rhea" id="RHEA-COMP:17976"/>
        <dbReference type="ChEBI" id="CHEBI:29950"/>
        <dbReference type="ChEBI" id="CHEBI:30616"/>
        <dbReference type="ChEBI" id="CHEBI:43474"/>
        <dbReference type="ChEBI" id="CHEBI:50058"/>
        <dbReference type="ChEBI" id="CHEBI:61973"/>
        <dbReference type="ChEBI" id="CHEBI:61974"/>
        <dbReference type="ChEBI" id="CHEBI:456216"/>
        <dbReference type="EC" id="1.8.98.2"/>
    </reaction>
</comment>
<keyword evidence="7" id="KW-1015">Disulfide bond</keyword>
<sequence length="175" mass="19687">MLTFPFRFKRYFEYEDPNGTPIEIWRQVSSKLPLIKLMINRDKRLARSQDDPDCSSQSELPPTGGFRCRGARDPGLGLVGGGGGGGGPAIVEIPLEQIRRPLISTRANDPAKVCQLMDSIRQIGLQEPIDVLEVDGVYYGFSGCHRFEAHQRLGLPTIRCKVRRGTKETLRHHMR</sequence>
<dbReference type="EC" id="1.8.98.2" evidence="2"/>
<keyword evidence="6" id="KW-0560">Oxidoreductase</keyword>
<dbReference type="FunFam" id="3.90.1530.10:FF:000003">
    <property type="entry name" value="Sulfiredoxin chloroplastic/mitochondrial"/>
    <property type="match status" value="1"/>
</dbReference>
<name>A0A6V7NKH3_ANACO</name>
<evidence type="ECO:0000256" key="7">
    <source>
        <dbReference type="ARBA" id="ARBA00023157"/>
    </source>
</evidence>
<dbReference type="GO" id="GO:0005524">
    <property type="term" value="F:ATP binding"/>
    <property type="evidence" value="ECO:0007669"/>
    <property type="project" value="UniProtKB-KW"/>
</dbReference>
<keyword evidence="5" id="KW-0049">Antioxidant</keyword>
<dbReference type="GO" id="GO:0034599">
    <property type="term" value="P:cellular response to oxidative stress"/>
    <property type="evidence" value="ECO:0007669"/>
    <property type="project" value="TreeGrafter"/>
</dbReference>
<dbReference type="SUPFAM" id="SSF110849">
    <property type="entry name" value="ParB/Sulfiredoxin"/>
    <property type="match status" value="1"/>
</dbReference>
<dbReference type="SMART" id="SM00470">
    <property type="entry name" value="ParB"/>
    <property type="match status" value="1"/>
</dbReference>
<evidence type="ECO:0000256" key="4">
    <source>
        <dbReference type="ARBA" id="ARBA00022840"/>
    </source>
</evidence>
<dbReference type="InterPro" id="IPR016692">
    <property type="entry name" value="Sulfiredoxin"/>
</dbReference>
<dbReference type="GO" id="GO:0005737">
    <property type="term" value="C:cytoplasm"/>
    <property type="evidence" value="ECO:0007669"/>
    <property type="project" value="TreeGrafter"/>
</dbReference>
<evidence type="ECO:0000256" key="6">
    <source>
        <dbReference type="ARBA" id="ARBA00023002"/>
    </source>
</evidence>
<dbReference type="AlphaFoldDB" id="A0A6V7NKH3"/>
<accession>A0A6V7NKH3</accession>
<dbReference type="Gene3D" id="3.90.1530.10">
    <property type="entry name" value="Conserved hypothetical protein from pyrococcus furiosus pfu- 392566-001, ParB domain"/>
    <property type="match status" value="1"/>
</dbReference>
<evidence type="ECO:0000259" key="10">
    <source>
        <dbReference type="SMART" id="SM00470"/>
    </source>
</evidence>
<dbReference type="CDD" id="cd16395">
    <property type="entry name" value="Srx"/>
    <property type="match status" value="1"/>
</dbReference>
<evidence type="ECO:0000256" key="3">
    <source>
        <dbReference type="ARBA" id="ARBA00022741"/>
    </source>
</evidence>
<evidence type="ECO:0000256" key="5">
    <source>
        <dbReference type="ARBA" id="ARBA00022862"/>
    </source>
</evidence>
<evidence type="ECO:0000256" key="2">
    <source>
        <dbReference type="ARBA" id="ARBA00013055"/>
    </source>
</evidence>